<accession>A0AAD4DFY3</accession>
<dbReference type="EMBL" id="JAAAIL010000310">
    <property type="protein sequence ID" value="KAG0277042.1"/>
    <property type="molecule type" value="Genomic_DNA"/>
</dbReference>
<dbReference type="AlphaFoldDB" id="A0AAD4DFY3"/>
<protein>
    <submittedName>
        <fullName evidence="2">Uncharacterized protein</fullName>
    </submittedName>
</protein>
<organism evidence="2 3">
    <name type="scientific">Linnemannia exigua</name>
    <dbReference type="NCBI Taxonomy" id="604196"/>
    <lineage>
        <taxon>Eukaryota</taxon>
        <taxon>Fungi</taxon>
        <taxon>Fungi incertae sedis</taxon>
        <taxon>Mucoromycota</taxon>
        <taxon>Mortierellomycotina</taxon>
        <taxon>Mortierellomycetes</taxon>
        <taxon>Mortierellales</taxon>
        <taxon>Mortierellaceae</taxon>
        <taxon>Linnemannia</taxon>
    </lineage>
</organism>
<feature type="region of interest" description="Disordered" evidence="1">
    <location>
        <begin position="1"/>
        <end position="27"/>
    </location>
</feature>
<feature type="compositionally biased region" description="Polar residues" evidence="1">
    <location>
        <begin position="15"/>
        <end position="25"/>
    </location>
</feature>
<keyword evidence="3" id="KW-1185">Reference proteome</keyword>
<proteinExistence type="predicted"/>
<evidence type="ECO:0000256" key="1">
    <source>
        <dbReference type="SAM" id="MobiDB-lite"/>
    </source>
</evidence>
<name>A0AAD4DFY3_9FUNG</name>
<sequence>MAALTAPPIIDRNRSTSVAPSTNPSKKPLKCQVMRFESKTYGSCLPEQEETHAEEHGRPIQFIAYVVWNHYRIGMSSQMGICMMDLEEPESKSADKQWITFLKEREDLIDTAIFGHNLVVTLKTEHLVWSFYGQEKAPFIAQKDLALRMDNMANGADATMAQ</sequence>
<dbReference type="Proteomes" id="UP001194580">
    <property type="component" value="Unassembled WGS sequence"/>
</dbReference>
<gene>
    <name evidence="2" type="ORF">BGZ95_006637</name>
</gene>
<evidence type="ECO:0000313" key="2">
    <source>
        <dbReference type="EMBL" id="KAG0277042.1"/>
    </source>
</evidence>
<evidence type="ECO:0000313" key="3">
    <source>
        <dbReference type="Proteomes" id="UP001194580"/>
    </source>
</evidence>
<reference evidence="2" key="1">
    <citation type="journal article" date="2020" name="Fungal Divers.">
        <title>Resolving the Mortierellaceae phylogeny through synthesis of multi-gene phylogenetics and phylogenomics.</title>
        <authorList>
            <person name="Vandepol N."/>
            <person name="Liber J."/>
            <person name="Desiro A."/>
            <person name="Na H."/>
            <person name="Kennedy M."/>
            <person name="Barry K."/>
            <person name="Grigoriev I.V."/>
            <person name="Miller A.N."/>
            <person name="O'Donnell K."/>
            <person name="Stajich J.E."/>
            <person name="Bonito G."/>
        </authorList>
    </citation>
    <scope>NUCLEOTIDE SEQUENCE</scope>
    <source>
        <strain evidence="2">NRRL 28262</strain>
    </source>
</reference>
<comment type="caution">
    <text evidence="2">The sequence shown here is derived from an EMBL/GenBank/DDBJ whole genome shotgun (WGS) entry which is preliminary data.</text>
</comment>